<dbReference type="InterPro" id="IPR015915">
    <property type="entry name" value="Kelch-typ_b-propeller"/>
</dbReference>
<dbReference type="InterPro" id="IPR050796">
    <property type="entry name" value="SCF_F-box_component"/>
</dbReference>
<feature type="domain" description="F-box" evidence="1">
    <location>
        <begin position="48"/>
        <end position="95"/>
    </location>
</feature>
<dbReference type="PROSITE" id="PS50181">
    <property type="entry name" value="FBOX"/>
    <property type="match status" value="1"/>
</dbReference>
<proteinExistence type="predicted"/>
<dbReference type="InterPro" id="IPR006527">
    <property type="entry name" value="F-box-assoc_dom_typ1"/>
</dbReference>
<dbReference type="PANTHER" id="PTHR31672:SF2">
    <property type="entry name" value="F-BOX DOMAIN-CONTAINING PROTEIN"/>
    <property type="match status" value="1"/>
</dbReference>
<evidence type="ECO:0000313" key="3">
    <source>
        <dbReference type="Proteomes" id="UP000077202"/>
    </source>
</evidence>
<reference evidence="2" key="1">
    <citation type="submission" date="2016-03" db="EMBL/GenBank/DDBJ databases">
        <title>Mechanisms controlling the formation of the plant cell surface in tip-growing cells are functionally conserved among land plants.</title>
        <authorList>
            <person name="Honkanen S."/>
            <person name="Jones V.A."/>
            <person name="Morieri G."/>
            <person name="Champion C."/>
            <person name="Hetherington A.J."/>
            <person name="Kelly S."/>
            <person name="Saint-Marcoux D."/>
            <person name="Proust H."/>
            <person name="Prescott H."/>
            <person name="Dolan L."/>
        </authorList>
    </citation>
    <scope>NUCLEOTIDE SEQUENCE [LARGE SCALE GENOMIC DNA]</scope>
    <source>
        <tissue evidence="2">Whole gametophyte</tissue>
    </source>
</reference>
<dbReference type="Gene3D" id="2.120.10.80">
    <property type="entry name" value="Kelch-type beta propeller"/>
    <property type="match status" value="1"/>
</dbReference>
<dbReference type="SUPFAM" id="SSF81383">
    <property type="entry name" value="F-box domain"/>
    <property type="match status" value="1"/>
</dbReference>
<evidence type="ECO:0000259" key="1">
    <source>
        <dbReference type="PROSITE" id="PS50181"/>
    </source>
</evidence>
<dbReference type="Proteomes" id="UP000077202">
    <property type="component" value="Unassembled WGS sequence"/>
</dbReference>
<gene>
    <name evidence="2" type="ORF">AXG93_2587s1210</name>
</gene>
<dbReference type="InterPro" id="IPR001810">
    <property type="entry name" value="F-box_dom"/>
</dbReference>
<dbReference type="PANTHER" id="PTHR31672">
    <property type="entry name" value="BNACNNG10540D PROTEIN"/>
    <property type="match status" value="1"/>
</dbReference>
<evidence type="ECO:0000313" key="2">
    <source>
        <dbReference type="EMBL" id="OAE35406.1"/>
    </source>
</evidence>
<accession>A0A176WSX3</accession>
<dbReference type="CDD" id="cd22157">
    <property type="entry name" value="F-box_AtFBW1-like"/>
    <property type="match status" value="1"/>
</dbReference>
<organism evidence="2 3">
    <name type="scientific">Marchantia polymorpha subsp. ruderalis</name>
    <dbReference type="NCBI Taxonomy" id="1480154"/>
    <lineage>
        <taxon>Eukaryota</taxon>
        <taxon>Viridiplantae</taxon>
        <taxon>Streptophyta</taxon>
        <taxon>Embryophyta</taxon>
        <taxon>Marchantiophyta</taxon>
        <taxon>Marchantiopsida</taxon>
        <taxon>Marchantiidae</taxon>
        <taxon>Marchantiales</taxon>
        <taxon>Marchantiaceae</taxon>
        <taxon>Marchantia</taxon>
    </lineage>
</organism>
<dbReference type="InterPro" id="IPR011043">
    <property type="entry name" value="Gal_Oxase/kelch_b-propeller"/>
</dbReference>
<dbReference type="Pfam" id="PF07734">
    <property type="entry name" value="FBA_1"/>
    <property type="match status" value="1"/>
</dbReference>
<dbReference type="EMBL" id="LVLJ01000172">
    <property type="protein sequence ID" value="OAE35406.1"/>
    <property type="molecule type" value="Genomic_DNA"/>
</dbReference>
<keyword evidence="3" id="KW-1185">Reference proteome</keyword>
<dbReference type="Pfam" id="PF00646">
    <property type="entry name" value="F-box"/>
    <property type="match status" value="1"/>
</dbReference>
<dbReference type="SMART" id="SM00256">
    <property type="entry name" value="FBOX"/>
    <property type="match status" value="1"/>
</dbReference>
<dbReference type="Gene3D" id="1.20.1280.50">
    <property type="match status" value="1"/>
</dbReference>
<dbReference type="InterPro" id="IPR036047">
    <property type="entry name" value="F-box-like_dom_sf"/>
</dbReference>
<sequence>MDQSYSCTTAFQFSSGVREHKLLEQSETTVCAVFVFYDMEERNAELDPELWDRLPPELLEKVLAKLPLTSLLSFRAVCSQWKSMIESPRIVYEGPPGKPVLFYHHPGGPLVAGGDRLPPSLLFPNYGSKSWKRESLPFSDEKNNLVASDGGLLVFSSDYNPDTFIIYNPLSKRWREIQLPSSVLPRLPRGAIFQDPFSVMLVGLTVNRDTGVYKLLVAGIHEDGPRDALIYDSSLKDWQRCASVPPMATSLTNGEWISERGLCCGGNLYWHVYESSSNQIIKALLKYYVETNVWAVVQELTPCDLPSDFHITAHDGNILLLDWSDRDNFDENVGLSDLQSLGLEVRQLIHVENLGLVDLIFDASEGTHHPSKSIAEGECLYTVYDSLAFEDLSHKVVEYNSRTNVLTWLPPMDFIPNPYSLCAFAPSLKPLV</sequence>
<protein>
    <recommendedName>
        <fullName evidence="1">F-box domain-containing protein</fullName>
    </recommendedName>
</protein>
<dbReference type="AlphaFoldDB" id="A0A176WSX3"/>
<dbReference type="SUPFAM" id="SSF50965">
    <property type="entry name" value="Galactose oxidase, central domain"/>
    <property type="match status" value="1"/>
</dbReference>
<comment type="caution">
    <text evidence="2">The sequence shown here is derived from an EMBL/GenBank/DDBJ whole genome shotgun (WGS) entry which is preliminary data.</text>
</comment>
<name>A0A176WSX3_MARPO</name>